<dbReference type="OrthoDB" id="7575599at2"/>
<evidence type="ECO:0000256" key="1">
    <source>
        <dbReference type="SAM" id="MobiDB-lite"/>
    </source>
</evidence>
<comment type="caution">
    <text evidence="2">The sequence shown here is derived from an EMBL/GenBank/DDBJ whole genome shotgun (WGS) entry which is preliminary data.</text>
</comment>
<feature type="compositionally biased region" description="Low complexity" evidence="1">
    <location>
        <begin position="1"/>
        <end position="17"/>
    </location>
</feature>
<dbReference type="Proteomes" id="UP000286100">
    <property type="component" value="Unassembled WGS sequence"/>
</dbReference>
<name>A0A418WP39_9SPHN</name>
<sequence length="67" mass="7288">MNQPTPSTSTNSSTPPNQHNFPEALVYTILRGQRRCKRGLSHRIAVALGIKDSDAVARAELRGGDND</sequence>
<dbReference type="InterPro" id="IPR026365">
    <property type="entry name" value="BcepMu_gp16"/>
</dbReference>
<keyword evidence="3" id="KW-1185">Reference proteome</keyword>
<gene>
    <name evidence="2" type="ORF">D3876_01030</name>
</gene>
<reference evidence="2 3" key="1">
    <citation type="submission" date="2018-09" db="EMBL/GenBank/DDBJ databases">
        <authorList>
            <person name="Zhu H."/>
        </authorList>
    </citation>
    <scope>NUCLEOTIDE SEQUENCE [LARGE SCALE GENOMIC DNA]</scope>
    <source>
        <strain evidence="2 3">K2R01-6</strain>
    </source>
</reference>
<dbReference type="NCBIfam" id="TIGR04111">
    <property type="entry name" value="BcepMu_gp16"/>
    <property type="match status" value="1"/>
</dbReference>
<dbReference type="AlphaFoldDB" id="A0A418WP39"/>
<dbReference type="RefSeq" id="WP_119759281.1">
    <property type="nucleotide sequence ID" value="NZ_QYUM01000002.1"/>
</dbReference>
<protein>
    <submittedName>
        <fullName evidence="2">Uncharacterized protein</fullName>
    </submittedName>
</protein>
<evidence type="ECO:0000313" key="3">
    <source>
        <dbReference type="Proteomes" id="UP000286100"/>
    </source>
</evidence>
<feature type="region of interest" description="Disordered" evidence="1">
    <location>
        <begin position="1"/>
        <end position="20"/>
    </location>
</feature>
<organism evidence="2 3">
    <name type="scientific">Sphingomonas cavernae</name>
    <dbReference type="NCBI Taxonomy" id="2320861"/>
    <lineage>
        <taxon>Bacteria</taxon>
        <taxon>Pseudomonadati</taxon>
        <taxon>Pseudomonadota</taxon>
        <taxon>Alphaproteobacteria</taxon>
        <taxon>Sphingomonadales</taxon>
        <taxon>Sphingomonadaceae</taxon>
        <taxon>Sphingomonas</taxon>
    </lineage>
</organism>
<dbReference type="EMBL" id="QYUM01000002">
    <property type="protein sequence ID" value="RJF93001.1"/>
    <property type="molecule type" value="Genomic_DNA"/>
</dbReference>
<accession>A0A418WP39</accession>
<evidence type="ECO:0000313" key="2">
    <source>
        <dbReference type="EMBL" id="RJF93001.1"/>
    </source>
</evidence>
<proteinExistence type="predicted"/>